<dbReference type="GO" id="GO:0004386">
    <property type="term" value="F:helicase activity"/>
    <property type="evidence" value="ECO:0007669"/>
    <property type="project" value="InterPro"/>
</dbReference>
<comment type="catalytic activity">
    <reaction evidence="2">
        <text>RNA(n) + a ribonucleoside 5'-triphosphate = RNA(n+1) + diphosphate</text>
        <dbReference type="Rhea" id="RHEA:21248"/>
        <dbReference type="Rhea" id="RHEA-COMP:14527"/>
        <dbReference type="Rhea" id="RHEA-COMP:17342"/>
        <dbReference type="ChEBI" id="CHEBI:33019"/>
        <dbReference type="ChEBI" id="CHEBI:61557"/>
        <dbReference type="ChEBI" id="CHEBI:140395"/>
        <dbReference type="EC" id="2.7.7.48"/>
    </reaction>
</comment>
<dbReference type="InterPro" id="IPR045055">
    <property type="entry name" value="DNA2/NAM7-like"/>
</dbReference>
<keyword evidence="2" id="KW-0808">Transferase</keyword>
<proteinExistence type="inferred from homology"/>
<dbReference type="InterPro" id="IPR041679">
    <property type="entry name" value="DNA2/NAM7-like_C"/>
</dbReference>
<gene>
    <name evidence="6" type="ORF">SAPIO_CDS4315</name>
</gene>
<dbReference type="Pfam" id="PF13087">
    <property type="entry name" value="AAA_12"/>
    <property type="match status" value="1"/>
</dbReference>
<keyword evidence="2" id="KW-0548">Nucleotidyltransferase</keyword>
<evidence type="ECO:0000259" key="4">
    <source>
        <dbReference type="Pfam" id="PF13086"/>
    </source>
</evidence>
<evidence type="ECO:0000256" key="1">
    <source>
        <dbReference type="ARBA" id="ARBA00022806"/>
    </source>
</evidence>
<dbReference type="InterPro" id="IPR057596">
    <property type="entry name" value="RDRP_core"/>
</dbReference>
<keyword evidence="1" id="KW-0378">Hydrolase</keyword>
<feature type="domain" description="DNA2/NAM7 helicase-like C-terminal" evidence="5">
    <location>
        <begin position="1319"/>
        <end position="1394"/>
    </location>
</feature>
<keyword evidence="7" id="KW-1185">Reference proteome</keyword>
<dbReference type="PANTHER" id="PTHR10887:SF495">
    <property type="entry name" value="HELICASE SENATAXIN ISOFORM X1-RELATED"/>
    <property type="match status" value="1"/>
</dbReference>
<dbReference type="InterPro" id="IPR041677">
    <property type="entry name" value="DNA2/NAM7_AAA_11"/>
</dbReference>
<evidence type="ECO:0000313" key="6">
    <source>
        <dbReference type="EMBL" id="KEZ43695.1"/>
    </source>
</evidence>
<dbReference type="KEGG" id="sapo:SAPIO_CDS4315"/>
<dbReference type="Proteomes" id="UP000028545">
    <property type="component" value="Unassembled WGS sequence"/>
</dbReference>
<organism evidence="6 7">
    <name type="scientific">Pseudallescheria apiosperma</name>
    <name type="common">Scedosporium apiospermum</name>
    <dbReference type="NCBI Taxonomy" id="563466"/>
    <lineage>
        <taxon>Eukaryota</taxon>
        <taxon>Fungi</taxon>
        <taxon>Dikarya</taxon>
        <taxon>Ascomycota</taxon>
        <taxon>Pezizomycotina</taxon>
        <taxon>Sordariomycetes</taxon>
        <taxon>Hypocreomycetidae</taxon>
        <taxon>Microascales</taxon>
        <taxon>Microascaceae</taxon>
        <taxon>Scedosporium</taxon>
    </lineage>
</organism>
<dbReference type="OrthoDB" id="6513042at2759"/>
<dbReference type="HOGENOM" id="CLU_002184_0_0_1"/>
<keyword evidence="1" id="KW-0547">Nucleotide-binding</keyword>
<comment type="similarity">
    <text evidence="2">Belongs to the RdRP family.</text>
</comment>
<dbReference type="InterPro" id="IPR047187">
    <property type="entry name" value="SF1_C_Upf1"/>
</dbReference>
<dbReference type="OMA" id="YVISNRD"/>
<keyword evidence="1" id="KW-0347">Helicase</keyword>
<dbReference type="VEuPathDB" id="FungiDB:SAPIO_CDS4315"/>
<evidence type="ECO:0000259" key="5">
    <source>
        <dbReference type="Pfam" id="PF13087"/>
    </source>
</evidence>
<dbReference type="CDD" id="cd18808">
    <property type="entry name" value="SF1_C_Upf1"/>
    <property type="match status" value="1"/>
</dbReference>
<dbReference type="InterPro" id="IPR027417">
    <property type="entry name" value="P-loop_NTPase"/>
</dbReference>
<name>A0A084G8N3_PSEDA</name>
<dbReference type="Pfam" id="PF13086">
    <property type="entry name" value="AAA_11"/>
    <property type="match status" value="2"/>
</dbReference>
<comment type="caution">
    <text evidence="6">The sequence shown here is derived from an EMBL/GenBank/DDBJ whole genome shotgun (WGS) entry which is preliminary data.</text>
</comment>
<feature type="domain" description="RDRP core" evidence="3">
    <location>
        <begin position="10"/>
        <end position="149"/>
    </location>
</feature>
<evidence type="ECO:0000313" key="7">
    <source>
        <dbReference type="Proteomes" id="UP000028545"/>
    </source>
</evidence>
<keyword evidence="2" id="KW-0696">RNA-directed RNA polymerase</keyword>
<dbReference type="Gene3D" id="3.40.50.300">
    <property type="entry name" value="P-loop containing nucleotide triphosphate hydrolases"/>
    <property type="match status" value="2"/>
</dbReference>
<dbReference type="SUPFAM" id="SSF52540">
    <property type="entry name" value="P-loop containing nucleoside triphosphate hydrolases"/>
    <property type="match status" value="1"/>
</dbReference>
<keyword evidence="1" id="KW-0067">ATP-binding</keyword>
<keyword evidence="2" id="KW-0694">RNA-binding</keyword>
<accession>A0A084G8N3</accession>
<dbReference type="GO" id="GO:0003723">
    <property type="term" value="F:RNA binding"/>
    <property type="evidence" value="ECO:0007669"/>
    <property type="project" value="UniProtKB-KW"/>
</dbReference>
<dbReference type="EC" id="2.7.7.48" evidence="2"/>
<sequence length="1431" mass="162069">MILTLEKIPINRALKSHPLDHFVLVSIDQFRQLKTRQSDEVIRAEGQLQPSIWSDCTAYVTRFLREGISIQGVHYNFYGHSNSQLKSRSCFLLAGPKDEVSRTVEALGDFSKMKTVAKKAKRIGLLFSAAQVATTVPYDRVEDISDVESPDYPYTYGFLNDEAIILLESVGIDRSILLRKQDEHFNLLASARTDFRAAFCFLSYINKPQLAEKVLMEGVESTQSQIKKFVNAEFGKMLNKKEEQKCRIFVRKSRLLFGVCDAWNVLKEGECAVKVTMEGNGVPYALKNTEVSVIRNPCLHPGDWQKFRAVEVAELAHLVDCIVFPTRGRRPAADMMSGGDLDGDQFFVCWDMDLIPPKLSEPALYPGVREPLRFKPITDDDRLVYFAKYTNASLGQVKNLYLGWARAIGPMSPECQELNRLFSQCVDGNRIKIPERLKTPPNPPPDAPRFILDELHSRAKESIRQHNQAAAQQDQDWDGYEPDAVELLLAHDDIAMSEFEVFKLALRWCQRNEGSIEELLHLFDFNALTAEEKAWVICRLPPSISSPSLIMNALCSSNLLNESELSQYQLDIPRVRWKRVYDSERGDRLATFLNAATKYLELFHRKLIVFRPDERLTLAIYVPQKIDRAQDCVVDDKVRLFAFPHSQGHERQSRLSLPTKMTYRLYSDDNIFQLFENARSNSWIFISRPGSNDSEYRNIADTGDRRRAKQATIDAGINFEIRASIALDKFSKGLQRHVGREIYIISNRDVKSMQNLDLWLEYISTGERMPLVQETVKDYTIPKLHEILSPSNNPPKFLVQILKHHKVSVVQDLEGVDGFLLVFNSLLQLDDKATLLRIFDHLLVNLHLVRCDPILALDAMVGFLRKAPFLAICFGRFPDYDKFPEELADAIRSYFPVILRAFILAANDASEFVVEPFKAMLARVPDGMMLMREFSELVRLASLTVRSVELVMDLLLACLEPESERVLSAAPEVTHHFVRNMIAIALDHVGEASEPTKKPRRYLQLRPTDKEEDGYPIIEVTFRIDAPGGTPERSSHFATEREQCCQVASSILGMPSSGLDLEVDLGNGWHPLEKLNDSQNAAIQAALVHSLMCLWGPPGTGKTETIVETICALQEAHKGARILVTAPTHNAVDNAMRRYIQRMKERSHTGGLRALPLRVSTEVRKVAEDLRGYTCDAMAEKEVHSDYKAMNEARKRVKESKMIFTTCIGAGVGLLRSENFEIIIIDEASQQTEAASLVPLVKGCGKVILVGDHVQLRPTVQQHAVAVGFDVSLFERLYKERGTPRDETEDTQDDVHHRTSGIQRLMLDTQYRMHPEIFLTPYTRQADLLKRLTSGFSGIEVSSIDGFQGREADIVVFVTVRCNDHREIGFLKDLRRMNVALTRARAGLIVIGHRGTLTEGTSDPESAEMWKRLLDSLTHVVIELEDGKQGP</sequence>
<feature type="domain" description="DNA2/NAM7 helicase helicase" evidence="4">
    <location>
        <begin position="1194"/>
        <end position="1261"/>
    </location>
</feature>
<feature type="domain" description="DNA2/NAM7 helicase helicase" evidence="4">
    <location>
        <begin position="1074"/>
        <end position="1193"/>
    </location>
</feature>
<dbReference type="GO" id="GO:0003968">
    <property type="term" value="F:RNA-directed RNA polymerase activity"/>
    <property type="evidence" value="ECO:0007669"/>
    <property type="project" value="UniProtKB-KW"/>
</dbReference>
<dbReference type="PANTHER" id="PTHR10887">
    <property type="entry name" value="DNA2/NAM7 HELICASE FAMILY"/>
    <property type="match status" value="1"/>
</dbReference>
<dbReference type="GeneID" id="27723387"/>
<evidence type="ECO:0000259" key="3">
    <source>
        <dbReference type="Pfam" id="PF05183"/>
    </source>
</evidence>
<evidence type="ECO:0000256" key="2">
    <source>
        <dbReference type="RuleBase" id="RU363098"/>
    </source>
</evidence>
<reference evidence="6 7" key="1">
    <citation type="journal article" date="2014" name="Genome Announc.">
        <title>Draft genome sequence of the pathogenic fungus Scedosporium apiospermum.</title>
        <authorList>
            <person name="Vandeputte P."/>
            <person name="Ghamrawi S."/>
            <person name="Rechenmann M."/>
            <person name="Iltis A."/>
            <person name="Giraud S."/>
            <person name="Fleury M."/>
            <person name="Thornton C."/>
            <person name="Delhaes L."/>
            <person name="Meyer W."/>
            <person name="Papon N."/>
            <person name="Bouchara J.P."/>
        </authorList>
    </citation>
    <scope>NUCLEOTIDE SEQUENCE [LARGE SCALE GENOMIC DNA]</scope>
    <source>
        <strain evidence="6 7">IHEM 14462</strain>
    </source>
</reference>
<dbReference type="RefSeq" id="XP_016643494.1">
    <property type="nucleotide sequence ID" value="XM_016786892.1"/>
</dbReference>
<protein>
    <recommendedName>
        <fullName evidence="2">RNA-dependent RNA polymerase</fullName>
        <ecNumber evidence="2">2.7.7.48</ecNumber>
    </recommendedName>
</protein>
<dbReference type="Pfam" id="PF05183">
    <property type="entry name" value="RdRP"/>
    <property type="match status" value="2"/>
</dbReference>
<dbReference type="EMBL" id="JOWA01000091">
    <property type="protein sequence ID" value="KEZ43695.1"/>
    <property type="molecule type" value="Genomic_DNA"/>
</dbReference>
<feature type="domain" description="RDRP core" evidence="3">
    <location>
        <begin position="158"/>
        <end position="458"/>
    </location>
</feature>